<dbReference type="KEGG" id="cput:CONPUDRAFT_101622"/>
<dbReference type="OMA" id="RTPFRVH"/>
<dbReference type="EMBL" id="JH711576">
    <property type="protein sequence ID" value="EIW83066.1"/>
    <property type="molecule type" value="Genomic_DNA"/>
</dbReference>
<dbReference type="GeneID" id="19198307"/>
<reference evidence="3" key="1">
    <citation type="journal article" date="2012" name="Science">
        <title>The Paleozoic origin of enzymatic lignin decomposition reconstructed from 31 fungal genomes.</title>
        <authorList>
            <person name="Floudas D."/>
            <person name="Binder M."/>
            <person name="Riley R."/>
            <person name="Barry K."/>
            <person name="Blanchette R.A."/>
            <person name="Henrissat B."/>
            <person name="Martinez A.T."/>
            <person name="Otillar R."/>
            <person name="Spatafora J.W."/>
            <person name="Yadav J.S."/>
            <person name="Aerts A."/>
            <person name="Benoit I."/>
            <person name="Boyd A."/>
            <person name="Carlson A."/>
            <person name="Copeland A."/>
            <person name="Coutinho P.M."/>
            <person name="de Vries R.P."/>
            <person name="Ferreira P."/>
            <person name="Findley K."/>
            <person name="Foster B."/>
            <person name="Gaskell J."/>
            <person name="Glotzer D."/>
            <person name="Gorecki P."/>
            <person name="Heitman J."/>
            <person name="Hesse C."/>
            <person name="Hori C."/>
            <person name="Igarashi K."/>
            <person name="Jurgens J.A."/>
            <person name="Kallen N."/>
            <person name="Kersten P."/>
            <person name="Kohler A."/>
            <person name="Kuees U."/>
            <person name="Kumar T.K.A."/>
            <person name="Kuo A."/>
            <person name="LaButti K."/>
            <person name="Larrondo L.F."/>
            <person name="Lindquist E."/>
            <person name="Ling A."/>
            <person name="Lombard V."/>
            <person name="Lucas S."/>
            <person name="Lundell T."/>
            <person name="Martin R."/>
            <person name="McLaughlin D.J."/>
            <person name="Morgenstern I."/>
            <person name="Morin E."/>
            <person name="Murat C."/>
            <person name="Nagy L.G."/>
            <person name="Nolan M."/>
            <person name="Ohm R.A."/>
            <person name="Patyshakuliyeva A."/>
            <person name="Rokas A."/>
            <person name="Ruiz-Duenas F.J."/>
            <person name="Sabat G."/>
            <person name="Salamov A."/>
            <person name="Samejima M."/>
            <person name="Schmutz J."/>
            <person name="Slot J.C."/>
            <person name="St John F."/>
            <person name="Stenlid J."/>
            <person name="Sun H."/>
            <person name="Sun S."/>
            <person name="Syed K."/>
            <person name="Tsang A."/>
            <person name="Wiebenga A."/>
            <person name="Young D."/>
            <person name="Pisabarro A."/>
            <person name="Eastwood D.C."/>
            <person name="Martin F."/>
            <person name="Cullen D."/>
            <person name="Grigoriev I.V."/>
            <person name="Hibbett D.S."/>
        </authorList>
    </citation>
    <scope>NUCLEOTIDE SEQUENCE [LARGE SCALE GENOMIC DNA]</scope>
    <source>
        <strain evidence="3">RWD-64-598 SS2</strain>
    </source>
</reference>
<evidence type="ECO:0000313" key="3">
    <source>
        <dbReference type="Proteomes" id="UP000053558"/>
    </source>
</evidence>
<dbReference type="InterPro" id="IPR050452">
    <property type="entry name" value="Metacaspase"/>
</dbReference>
<name>A0A5M3MVB7_CONPW</name>
<evidence type="ECO:0008006" key="4">
    <source>
        <dbReference type="Google" id="ProtNLM"/>
    </source>
</evidence>
<dbReference type="GO" id="GO:0006508">
    <property type="term" value="P:proteolysis"/>
    <property type="evidence" value="ECO:0007669"/>
    <property type="project" value="TreeGrafter"/>
</dbReference>
<dbReference type="RefSeq" id="XP_007766929.1">
    <property type="nucleotide sequence ID" value="XM_007768739.1"/>
</dbReference>
<dbReference type="AlphaFoldDB" id="A0A5M3MVB7"/>
<dbReference type="PANTHER" id="PTHR48104">
    <property type="entry name" value="METACASPASE-4"/>
    <property type="match status" value="1"/>
</dbReference>
<sequence length="554" mass="62208">MATRIFALVIGIDEYKSGAIWNLDSSADDARCVSQWLMQSLAVPKEHIQLLVNQEATKAAFENKFMEHLINNPHIERNDAILIYFAGHGSIIRAREGWFENGSGDAQALCTYDYDSKSALGRCAGISDRSLLAMISELSEVKGNNTTLILDCCFSSSSLSPSARDRRFVRCTPTLKATTDDLFGGLWRGAVEKKYPAGSGFLQDDCRSHVTILPCQPGEKASEEKDGGTFTREFIAMSKRTTLHDLPCSELIQRLSSSLGRTHHQHPVCVGHHRDRVLFSGAPFSLDSRFVPIDVDTYDCRVEMGAMHGVVLGTEFSIHGHNRRCSLNPSLDNCRVIEVFPTWSIARRTSRDRTLQLGSSWAQVRRWNNRTPFRVHVKNTFSSFFRKLISCFKPSTDIDGLSLHDEMNIEQVHKPALADISIGVHTHDVRVEAHDRLMPPQPHAFRIDKSTSRSSILDEAARFYMHLHRTNPENPFENHLSMDLFKVEPRSGRKIGASLVNDGAASVLRGRGAYYGVTIRNNSNSELWPYLAFMDVNGFDIHFLYHPSPTTEVA</sequence>
<dbReference type="PANTHER" id="PTHR48104:SF30">
    <property type="entry name" value="METACASPASE-1"/>
    <property type="match status" value="1"/>
</dbReference>
<proteinExistence type="inferred from homology"/>
<gene>
    <name evidence="2" type="ORF">CONPUDRAFT_101622</name>
</gene>
<comment type="caution">
    <text evidence="2">The sequence shown here is derived from an EMBL/GenBank/DDBJ whole genome shotgun (WGS) entry which is preliminary data.</text>
</comment>
<dbReference type="Proteomes" id="UP000053558">
    <property type="component" value="Unassembled WGS sequence"/>
</dbReference>
<protein>
    <recommendedName>
        <fullName evidence="4">Caspase family p20 domain-containing protein</fullName>
    </recommendedName>
</protein>
<evidence type="ECO:0000256" key="1">
    <source>
        <dbReference type="ARBA" id="ARBA00009005"/>
    </source>
</evidence>
<dbReference type="GO" id="GO:0005737">
    <property type="term" value="C:cytoplasm"/>
    <property type="evidence" value="ECO:0007669"/>
    <property type="project" value="TreeGrafter"/>
</dbReference>
<evidence type="ECO:0000313" key="2">
    <source>
        <dbReference type="EMBL" id="EIW83066.1"/>
    </source>
</evidence>
<dbReference type="OrthoDB" id="3223806at2759"/>
<accession>A0A5M3MVB7</accession>
<comment type="similarity">
    <text evidence="1">Belongs to the peptidase C14B family.</text>
</comment>
<organism evidence="2 3">
    <name type="scientific">Coniophora puteana (strain RWD-64-598)</name>
    <name type="common">Brown rot fungus</name>
    <dbReference type="NCBI Taxonomy" id="741705"/>
    <lineage>
        <taxon>Eukaryota</taxon>
        <taxon>Fungi</taxon>
        <taxon>Dikarya</taxon>
        <taxon>Basidiomycota</taxon>
        <taxon>Agaricomycotina</taxon>
        <taxon>Agaricomycetes</taxon>
        <taxon>Agaricomycetidae</taxon>
        <taxon>Boletales</taxon>
        <taxon>Coniophorineae</taxon>
        <taxon>Coniophoraceae</taxon>
        <taxon>Coniophora</taxon>
    </lineage>
</organism>
<feature type="non-terminal residue" evidence="2">
    <location>
        <position position="554"/>
    </location>
</feature>
<dbReference type="Gene3D" id="3.40.50.1460">
    <property type="match status" value="1"/>
</dbReference>
<keyword evidence="3" id="KW-1185">Reference proteome</keyword>
<dbReference type="GO" id="GO:0004197">
    <property type="term" value="F:cysteine-type endopeptidase activity"/>
    <property type="evidence" value="ECO:0007669"/>
    <property type="project" value="TreeGrafter"/>
</dbReference>